<sequence>MNNGQGHVTESNTGSLDRNTGSRNMNGSVPTFEEHPWKRCNVDIEDEELIREVTENSSAVTDPLKHVDVNETGLHIWRVKGGALIHWRREDYGQFYDKDCFLIFHIQDLSHHEDQPVWTLHLWMGQHVTEMTFRQAAYSTVTMAGARLNSKAVVHREAQGHETMTFRRYFSSITYLKGSSDESYWCTTRMRGMHQSRLLKCYRPDAKSNRYTFTEVPPSAGQLDTSFVYILDLGKQLYQWNGDLCKTEDVLRATRYVQQIKCSRGSEIKVDTVSERTEEEYTHPFYMFLSHKSYLTEDDQDETQNTLSLSSSSSSRRSTGVGIKGVLFRLTNDKGRLQFKKVKNGILTRKDVSKEISCIVDLDNLCILWFSLKVAAQERGIGLVIAQEYLRHSAHPTVPVIIITEGQLSVELDRTLYR</sequence>
<reference evidence="3" key="1">
    <citation type="journal article" date="2023" name="Mol. Biol. Evol.">
        <title>Third-Generation Sequencing Reveals the Adaptive Role of the Epigenome in Three Deep-Sea Polychaetes.</title>
        <authorList>
            <person name="Perez M."/>
            <person name="Aroh O."/>
            <person name="Sun Y."/>
            <person name="Lan Y."/>
            <person name="Juniper S.K."/>
            <person name="Young C.R."/>
            <person name="Angers B."/>
            <person name="Qian P.Y."/>
        </authorList>
    </citation>
    <scope>NUCLEOTIDE SEQUENCE</scope>
    <source>
        <strain evidence="3">P08H-3</strain>
    </source>
</reference>
<proteinExistence type="predicted"/>
<accession>A0AAD9MQM7</accession>
<gene>
    <name evidence="3" type="ORF">LSH36_1032g00009</name>
</gene>
<dbReference type="Proteomes" id="UP001208570">
    <property type="component" value="Unassembled WGS sequence"/>
</dbReference>
<dbReference type="SMART" id="SM00262">
    <property type="entry name" value="GEL"/>
    <property type="match status" value="2"/>
</dbReference>
<dbReference type="InterPro" id="IPR007123">
    <property type="entry name" value="Gelsolin-like_dom"/>
</dbReference>
<dbReference type="PANTHER" id="PTHR11977">
    <property type="entry name" value="VILLIN"/>
    <property type="match status" value="1"/>
</dbReference>
<protein>
    <recommendedName>
        <fullName evidence="2">Gelsolin-like domain-containing protein</fullName>
    </recommendedName>
</protein>
<dbReference type="AlphaFoldDB" id="A0AAD9MQM7"/>
<evidence type="ECO:0000313" key="4">
    <source>
        <dbReference type="Proteomes" id="UP001208570"/>
    </source>
</evidence>
<dbReference type="PANTHER" id="PTHR11977:SF130">
    <property type="entry name" value="SEVERIN"/>
    <property type="match status" value="1"/>
</dbReference>
<dbReference type="GO" id="GO:0008154">
    <property type="term" value="P:actin polymerization or depolymerization"/>
    <property type="evidence" value="ECO:0007669"/>
    <property type="project" value="TreeGrafter"/>
</dbReference>
<name>A0AAD9MQM7_9ANNE</name>
<comment type="caution">
    <text evidence="3">The sequence shown here is derived from an EMBL/GenBank/DDBJ whole genome shotgun (WGS) entry which is preliminary data.</text>
</comment>
<dbReference type="SUPFAM" id="SSF55753">
    <property type="entry name" value="Actin depolymerizing proteins"/>
    <property type="match status" value="2"/>
</dbReference>
<feature type="domain" description="Gelsolin-like" evidence="2">
    <location>
        <begin position="214"/>
        <end position="265"/>
    </location>
</feature>
<dbReference type="GO" id="GO:0015629">
    <property type="term" value="C:actin cytoskeleton"/>
    <property type="evidence" value="ECO:0007669"/>
    <property type="project" value="TreeGrafter"/>
</dbReference>
<feature type="region of interest" description="Disordered" evidence="1">
    <location>
        <begin position="1"/>
        <end position="32"/>
    </location>
</feature>
<feature type="compositionally biased region" description="Polar residues" evidence="1">
    <location>
        <begin position="1"/>
        <end position="29"/>
    </location>
</feature>
<dbReference type="Gene3D" id="3.40.20.10">
    <property type="entry name" value="Severin"/>
    <property type="match status" value="3"/>
</dbReference>
<evidence type="ECO:0000259" key="2">
    <source>
        <dbReference type="Pfam" id="PF00626"/>
    </source>
</evidence>
<organism evidence="3 4">
    <name type="scientific">Paralvinella palmiformis</name>
    <dbReference type="NCBI Taxonomy" id="53620"/>
    <lineage>
        <taxon>Eukaryota</taxon>
        <taxon>Metazoa</taxon>
        <taxon>Spiralia</taxon>
        <taxon>Lophotrochozoa</taxon>
        <taxon>Annelida</taxon>
        <taxon>Polychaeta</taxon>
        <taxon>Sedentaria</taxon>
        <taxon>Canalipalpata</taxon>
        <taxon>Terebellida</taxon>
        <taxon>Terebelliformia</taxon>
        <taxon>Alvinellidae</taxon>
        <taxon>Paralvinella</taxon>
    </lineage>
</organism>
<dbReference type="InterPro" id="IPR029006">
    <property type="entry name" value="ADF-H/Gelsolin-like_dom_sf"/>
</dbReference>
<evidence type="ECO:0000256" key="1">
    <source>
        <dbReference type="SAM" id="MobiDB-lite"/>
    </source>
</evidence>
<keyword evidence="4" id="KW-1185">Reference proteome</keyword>
<dbReference type="GO" id="GO:0005737">
    <property type="term" value="C:cytoplasm"/>
    <property type="evidence" value="ECO:0007669"/>
    <property type="project" value="TreeGrafter"/>
</dbReference>
<dbReference type="GO" id="GO:0051015">
    <property type="term" value="F:actin filament binding"/>
    <property type="evidence" value="ECO:0007669"/>
    <property type="project" value="InterPro"/>
</dbReference>
<dbReference type="Pfam" id="PF00626">
    <property type="entry name" value="Gelsolin"/>
    <property type="match status" value="2"/>
</dbReference>
<dbReference type="EMBL" id="JAODUP010001032">
    <property type="protein sequence ID" value="KAK2141850.1"/>
    <property type="molecule type" value="Genomic_DNA"/>
</dbReference>
<feature type="domain" description="Gelsolin-like" evidence="2">
    <location>
        <begin position="91"/>
        <end position="167"/>
    </location>
</feature>
<dbReference type="InterPro" id="IPR007122">
    <property type="entry name" value="Villin/Gelsolin"/>
</dbReference>
<evidence type="ECO:0000313" key="3">
    <source>
        <dbReference type="EMBL" id="KAK2141850.1"/>
    </source>
</evidence>